<feature type="coiled-coil region" evidence="1">
    <location>
        <begin position="158"/>
        <end position="185"/>
    </location>
</feature>
<evidence type="ECO:0000256" key="2">
    <source>
        <dbReference type="SAM" id="MobiDB-lite"/>
    </source>
</evidence>
<proteinExistence type="predicted"/>
<dbReference type="GO" id="GO:0005634">
    <property type="term" value="C:nucleus"/>
    <property type="evidence" value="ECO:0007669"/>
    <property type="project" value="TreeGrafter"/>
</dbReference>
<comment type="caution">
    <text evidence="3">The sequence shown here is derived from an EMBL/GenBank/DDBJ whole genome shotgun (WGS) entry which is preliminary data.</text>
</comment>
<feature type="compositionally biased region" description="Basic and acidic residues" evidence="2">
    <location>
        <begin position="253"/>
        <end position="267"/>
    </location>
</feature>
<accession>A0A5J4Z3T3</accession>
<organism evidence="3 4">
    <name type="scientific">Porphyridium purpureum</name>
    <name type="common">Red alga</name>
    <name type="synonym">Porphyridium cruentum</name>
    <dbReference type="NCBI Taxonomy" id="35688"/>
    <lineage>
        <taxon>Eukaryota</taxon>
        <taxon>Rhodophyta</taxon>
        <taxon>Bangiophyceae</taxon>
        <taxon>Porphyridiales</taxon>
        <taxon>Porphyridiaceae</taxon>
        <taxon>Porphyridium</taxon>
    </lineage>
</organism>
<dbReference type="Proteomes" id="UP000324585">
    <property type="component" value="Unassembled WGS sequence"/>
</dbReference>
<feature type="region of interest" description="Disordered" evidence="2">
    <location>
        <begin position="251"/>
        <end position="300"/>
    </location>
</feature>
<keyword evidence="4" id="KW-1185">Reference proteome</keyword>
<dbReference type="AlphaFoldDB" id="A0A5J4Z3T3"/>
<sequence>MVHVLYRLLDMAVDVAARRVTAPARDGSEENLRVAASLLHWALLCTFRHVRSVAHSCGASESERSTALSVLHADVDSDTKCAIFRTSQLQELLGLDAAELGRLNPQGSADACLLLFETEYAAESDTAMGLLLEAASNAVRVGGVVFGLVIDAAQVWSLAQKQVEVRELLKAKRRHQRRKQIEQERKELGLTGLELPDELSDEPDSRASSHALSIMIDRPIFSIKLPMGDVFGAFGNMCSVAIPMLANSTLSAETDRAESEPDSKSETRPAGIESLSEAASADGTGSASRPSSKTHIPWGGTKQKVRLNASAARGREVESELYLLHCGSFLRIAHEHHLRTVEFVNLREFVETHRKTDAELLHRALGSVHVDSSAAIPATGLGRNLPADAIDLLGLFSLFTLIKQS</sequence>
<dbReference type="InterPro" id="IPR039753">
    <property type="entry name" value="RG7MT1"/>
</dbReference>
<name>A0A5J4Z3T3_PORPP</name>
<dbReference type="Gene3D" id="3.40.50.150">
    <property type="entry name" value="Vaccinia Virus protein VP39"/>
    <property type="match status" value="1"/>
</dbReference>
<gene>
    <name evidence="3" type="ORF">FVE85_5570</name>
</gene>
<dbReference type="InterPro" id="IPR029063">
    <property type="entry name" value="SAM-dependent_MTases_sf"/>
</dbReference>
<keyword evidence="1" id="KW-0175">Coiled coil</keyword>
<protein>
    <submittedName>
        <fullName evidence="3">Uncharacterized protein</fullName>
    </submittedName>
</protein>
<dbReference type="GO" id="GO:0004482">
    <property type="term" value="F:mRNA 5'-cap (guanine-N7-)-methyltransferase activity"/>
    <property type="evidence" value="ECO:0007669"/>
    <property type="project" value="InterPro"/>
</dbReference>
<dbReference type="PANTHER" id="PTHR12189">
    <property type="entry name" value="MRNA GUANINE-7- METHYLTRANSFERASE"/>
    <property type="match status" value="1"/>
</dbReference>
<dbReference type="EMBL" id="VRMN01000001">
    <property type="protein sequence ID" value="KAA8497985.1"/>
    <property type="molecule type" value="Genomic_DNA"/>
</dbReference>
<reference evidence="4" key="1">
    <citation type="journal article" date="2019" name="Nat. Commun.">
        <title>Expansion of phycobilisome linker gene families in mesophilic red algae.</title>
        <authorList>
            <person name="Lee J."/>
            <person name="Kim D."/>
            <person name="Bhattacharya D."/>
            <person name="Yoon H.S."/>
        </authorList>
    </citation>
    <scope>NUCLEOTIDE SEQUENCE [LARGE SCALE GENOMIC DNA]</scope>
    <source>
        <strain evidence="4">CCMP 1328</strain>
    </source>
</reference>
<dbReference type="OrthoDB" id="10248867at2759"/>
<evidence type="ECO:0000256" key="1">
    <source>
        <dbReference type="SAM" id="Coils"/>
    </source>
</evidence>
<evidence type="ECO:0000313" key="3">
    <source>
        <dbReference type="EMBL" id="KAA8497985.1"/>
    </source>
</evidence>
<feature type="compositionally biased region" description="Polar residues" evidence="2">
    <location>
        <begin position="283"/>
        <end position="294"/>
    </location>
</feature>
<evidence type="ECO:0000313" key="4">
    <source>
        <dbReference type="Proteomes" id="UP000324585"/>
    </source>
</evidence>